<name>A0A0F9FQM1_9ZZZZ</name>
<gene>
    <name evidence="2" type="ORF">LCGC14_2001930</name>
</gene>
<sequence length="96" mass="11249">MMQDGQGNLIVAEQDTFSYILHTFFDDNQFKNWMQSTNHLTMVCPRKARGSKRGEENHLHEFLLMEERDDHTTNSPSRHVPADIGWKSRYNPVKNA</sequence>
<dbReference type="AlphaFoldDB" id="A0A0F9FQM1"/>
<comment type="caution">
    <text evidence="2">The sequence shown here is derived from an EMBL/GenBank/DDBJ whole genome shotgun (WGS) entry which is preliminary data.</text>
</comment>
<organism evidence="2">
    <name type="scientific">marine sediment metagenome</name>
    <dbReference type="NCBI Taxonomy" id="412755"/>
    <lineage>
        <taxon>unclassified sequences</taxon>
        <taxon>metagenomes</taxon>
        <taxon>ecological metagenomes</taxon>
    </lineage>
</organism>
<dbReference type="EMBL" id="LAZR01022771">
    <property type="protein sequence ID" value="KKL80721.1"/>
    <property type="molecule type" value="Genomic_DNA"/>
</dbReference>
<feature type="region of interest" description="Disordered" evidence="1">
    <location>
        <begin position="66"/>
        <end position="96"/>
    </location>
</feature>
<evidence type="ECO:0000256" key="1">
    <source>
        <dbReference type="SAM" id="MobiDB-lite"/>
    </source>
</evidence>
<proteinExistence type="predicted"/>
<protein>
    <submittedName>
        <fullName evidence="2">Uncharacterized protein</fullName>
    </submittedName>
</protein>
<reference evidence="2" key="1">
    <citation type="journal article" date="2015" name="Nature">
        <title>Complex archaea that bridge the gap between prokaryotes and eukaryotes.</title>
        <authorList>
            <person name="Spang A."/>
            <person name="Saw J.H."/>
            <person name="Jorgensen S.L."/>
            <person name="Zaremba-Niedzwiedzka K."/>
            <person name="Martijn J."/>
            <person name="Lind A.E."/>
            <person name="van Eijk R."/>
            <person name="Schleper C."/>
            <person name="Guy L."/>
            <person name="Ettema T.J."/>
        </authorList>
    </citation>
    <scope>NUCLEOTIDE SEQUENCE</scope>
</reference>
<evidence type="ECO:0000313" key="2">
    <source>
        <dbReference type="EMBL" id="KKL80721.1"/>
    </source>
</evidence>
<accession>A0A0F9FQM1</accession>